<keyword evidence="8" id="KW-0862">Zinc</keyword>
<evidence type="ECO:0000313" key="15">
    <source>
        <dbReference type="RefSeq" id="XP_012939333.1"/>
    </source>
</evidence>
<evidence type="ECO:0000256" key="6">
    <source>
        <dbReference type="ARBA" id="ARBA00022723"/>
    </source>
</evidence>
<evidence type="ECO:0000256" key="5">
    <source>
        <dbReference type="ARBA" id="ARBA00022670"/>
    </source>
</evidence>
<evidence type="ECO:0000256" key="7">
    <source>
        <dbReference type="ARBA" id="ARBA00022801"/>
    </source>
</evidence>
<evidence type="ECO:0000313" key="12">
    <source>
        <dbReference type="RefSeq" id="XP_012939329.1"/>
    </source>
</evidence>
<dbReference type="RefSeq" id="XP_012939331.1">
    <property type="nucleotide sequence ID" value="XM_013083877.2"/>
</dbReference>
<dbReference type="InterPro" id="IPR001930">
    <property type="entry name" value="Peptidase_M1"/>
</dbReference>
<dbReference type="InterPro" id="IPR038502">
    <property type="entry name" value="M1_LTA-4_hydro/amino_C_sf"/>
</dbReference>
<keyword evidence="4" id="KW-0963">Cytoplasm</keyword>
<dbReference type="PANTHER" id="PTHR45726">
    <property type="entry name" value="LEUKOTRIENE A-4 HYDROLASE"/>
    <property type="match status" value="1"/>
</dbReference>
<dbReference type="PRINTS" id="PR00756">
    <property type="entry name" value="ALADIPTASE"/>
</dbReference>
<dbReference type="GO" id="GO:0004177">
    <property type="term" value="F:aminopeptidase activity"/>
    <property type="evidence" value="ECO:0007669"/>
    <property type="project" value="UniProtKB-KW"/>
</dbReference>
<comment type="cofactor">
    <cofactor evidence="1">
        <name>Zn(2+)</name>
        <dbReference type="ChEBI" id="CHEBI:29105"/>
    </cofactor>
</comment>
<dbReference type="InterPro" id="IPR042097">
    <property type="entry name" value="Aminopeptidase_N-like_N_sf"/>
</dbReference>
<dbReference type="Gene3D" id="1.25.40.320">
    <property type="entry name" value="Peptidase M1, leukotriene A4 hydrolase/aminopeptidase C-terminal domain"/>
    <property type="match status" value="1"/>
</dbReference>
<dbReference type="Pfam" id="PF01433">
    <property type="entry name" value="Peptidase_M1"/>
    <property type="match status" value="1"/>
</dbReference>
<dbReference type="CDD" id="cd09599">
    <property type="entry name" value="M1_LTA4H"/>
    <property type="match status" value="1"/>
</dbReference>
<accession>A0ABM1A276</accession>
<evidence type="ECO:0000256" key="9">
    <source>
        <dbReference type="ARBA" id="ARBA00023049"/>
    </source>
</evidence>
<evidence type="ECO:0000256" key="1">
    <source>
        <dbReference type="ARBA" id="ARBA00001947"/>
    </source>
</evidence>
<evidence type="ECO:0000313" key="11">
    <source>
        <dbReference type="Proteomes" id="UP000694888"/>
    </source>
</evidence>
<protein>
    <submittedName>
        <fullName evidence="12 13">Aminopeptidase B</fullName>
    </submittedName>
</protein>
<dbReference type="PANTHER" id="PTHR45726:SF3">
    <property type="entry name" value="LEUKOTRIENE A-4 HYDROLASE"/>
    <property type="match status" value="1"/>
</dbReference>
<evidence type="ECO:0000259" key="10">
    <source>
        <dbReference type="SMART" id="SM01263"/>
    </source>
</evidence>
<keyword evidence="6" id="KW-0479">Metal-binding</keyword>
<reference evidence="12 13" key="1">
    <citation type="submission" date="2025-05" db="UniProtKB">
        <authorList>
            <consortium name="RefSeq"/>
        </authorList>
    </citation>
    <scope>IDENTIFICATION</scope>
</reference>
<dbReference type="SMART" id="SM01263">
    <property type="entry name" value="Leuk-A4-hydro_C"/>
    <property type="match status" value="1"/>
</dbReference>
<keyword evidence="5" id="KW-0645">Protease</keyword>
<dbReference type="InterPro" id="IPR045357">
    <property type="entry name" value="Aminopeptidase_N-like_N"/>
</dbReference>
<keyword evidence="9" id="KW-0482">Metalloprotease</keyword>
<evidence type="ECO:0000256" key="8">
    <source>
        <dbReference type="ARBA" id="ARBA00022833"/>
    </source>
</evidence>
<dbReference type="SUPFAM" id="SSF55486">
    <property type="entry name" value="Metalloproteases ('zincins'), catalytic domain"/>
    <property type="match status" value="1"/>
</dbReference>
<evidence type="ECO:0000256" key="3">
    <source>
        <dbReference type="ARBA" id="ARBA00010136"/>
    </source>
</evidence>
<dbReference type="GeneID" id="101846821"/>
<evidence type="ECO:0000256" key="4">
    <source>
        <dbReference type="ARBA" id="ARBA00022490"/>
    </source>
</evidence>
<name>A0ABM1A276_APLCA</name>
<dbReference type="Gene3D" id="3.30.2010.30">
    <property type="match status" value="1"/>
</dbReference>
<dbReference type="RefSeq" id="XP_012939329.1">
    <property type="nucleotide sequence ID" value="XM_013083875.2"/>
</dbReference>
<keyword evidence="7" id="KW-0378">Hydrolase</keyword>
<dbReference type="InterPro" id="IPR027268">
    <property type="entry name" value="Peptidase_M4/M1_CTD_sf"/>
</dbReference>
<comment type="similarity">
    <text evidence="3">Belongs to the peptidase M1 family.</text>
</comment>
<comment type="subcellular location">
    <subcellularLocation>
        <location evidence="2">Cytoplasm</location>
    </subcellularLocation>
</comment>
<dbReference type="InterPro" id="IPR034015">
    <property type="entry name" value="M1_LTA4H"/>
</dbReference>
<keyword evidence="11" id="KW-1185">Reference proteome</keyword>
<dbReference type="SUPFAM" id="SSF48371">
    <property type="entry name" value="ARM repeat"/>
    <property type="match status" value="1"/>
</dbReference>
<proteinExistence type="inferred from homology"/>
<evidence type="ECO:0000313" key="14">
    <source>
        <dbReference type="RefSeq" id="XP_012939331.1"/>
    </source>
</evidence>
<dbReference type="InterPro" id="IPR049980">
    <property type="entry name" value="LTA4H_cat"/>
</dbReference>
<dbReference type="Pfam" id="PF09127">
    <property type="entry name" value="Leuk-A4-hydro_C"/>
    <property type="match status" value="1"/>
</dbReference>
<gene>
    <name evidence="12 13 14 15" type="primary">LOC101846821</name>
</gene>
<dbReference type="InterPro" id="IPR016024">
    <property type="entry name" value="ARM-type_fold"/>
</dbReference>
<dbReference type="Proteomes" id="UP000694888">
    <property type="component" value="Unplaced"/>
</dbReference>
<sequence length="627" mass="70943">MGLHADSAEDPATASNFREAVSSHLHLDVDVDFDTQTISGVNRISMECLTDGLKQVILDVHEALTIKKVTTQRTRDVDFKIEPFDIYGQSLVLTFPQAFAKNEKFDVEIEFVTSPSPGVCWLEPPQTTDKKLPLMYTQGQAVLNRSFFPCQDTPAIKVTFSANVKVPDGFTPLMSANKMSTGEKPNRKGETDCFFFEQEVPIPVYLVAMAVGDFVSAEIGPRSKVWAERSMLDKAAAELRGDVEEFLLAGEQLFGEYVWTKYDILVMPPSFPFGGMENPCLTFITPCNIVGDKSQNKVVIHEISHSWFGNLVTNASWSDFWLNEGFTMYAQRRIEEKMYGKAYMCLEAATGQALLNRHIDREGTDHPLTKLRVVIDRGVDPDDTYNETPYEKGFCFLSYLCSLVGSVEVFDVFLKAYVDKFKYKSVLSEDFFDFFLEYFPRLRDEKVDEKPGLEFVATWLNKPGRSPYCPDLSDKKELTAEAERAAEIICDGRRKGSEAPDMSLWKAYSVLYFLDEVASKSPLPAGCMKKLADTYPFLSASHNSEILLRWCEVVIKNDAGNFFQDVRSFMKSQGKLKYTKPLYSEMTRGSDAVRHLAVEIFRETRESLHVQVREYVASLLKDAGLLV</sequence>
<dbReference type="Pfam" id="PF17900">
    <property type="entry name" value="Peptidase_M1_N"/>
    <property type="match status" value="1"/>
</dbReference>
<dbReference type="InterPro" id="IPR014782">
    <property type="entry name" value="Peptidase_M1_dom"/>
</dbReference>
<dbReference type="Gene3D" id="2.60.40.1730">
    <property type="entry name" value="tricorn interacting facor f3 domain"/>
    <property type="match status" value="1"/>
</dbReference>
<feature type="domain" description="Peptidase M1 leukotriene A4 hydrolase/aminopeptidase C-terminal" evidence="10">
    <location>
        <begin position="473"/>
        <end position="620"/>
    </location>
</feature>
<dbReference type="RefSeq" id="XP_012939330.1">
    <property type="nucleotide sequence ID" value="XM_013083876.2"/>
</dbReference>
<evidence type="ECO:0000313" key="13">
    <source>
        <dbReference type="RefSeq" id="XP_012939330.1"/>
    </source>
</evidence>
<dbReference type="SUPFAM" id="SSF63737">
    <property type="entry name" value="Leukotriene A4 hydrolase N-terminal domain"/>
    <property type="match status" value="1"/>
</dbReference>
<dbReference type="RefSeq" id="XP_012939333.1">
    <property type="nucleotide sequence ID" value="XM_013083879.2"/>
</dbReference>
<dbReference type="InterPro" id="IPR015211">
    <property type="entry name" value="Peptidase_M1_C"/>
</dbReference>
<keyword evidence="12 13" id="KW-0031">Aminopeptidase</keyword>
<evidence type="ECO:0000256" key="2">
    <source>
        <dbReference type="ARBA" id="ARBA00004496"/>
    </source>
</evidence>
<dbReference type="Gene3D" id="1.10.390.10">
    <property type="entry name" value="Neutral Protease Domain 2"/>
    <property type="match status" value="1"/>
</dbReference>
<organism evidence="11 14">
    <name type="scientific">Aplysia californica</name>
    <name type="common">California sea hare</name>
    <dbReference type="NCBI Taxonomy" id="6500"/>
    <lineage>
        <taxon>Eukaryota</taxon>
        <taxon>Metazoa</taxon>
        <taxon>Spiralia</taxon>
        <taxon>Lophotrochozoa</taxon>
        <taxon>Mollusca</taxon>
        <taxon>Gastropoda</taxon>
        <taxon>Heterobranchia</taxon>
        <taxon>Euthyneura</taxon>
        <taxon>Tectipleura</taxon>
        <taxon>Aplysiida</taxon>
        <taxon>Aplysioidea</taxon>
        <taxon>Aplysiidae</taxon>
        <taxon>Aplysia</taxon>
    </lineage>
</organism>